<evidence type="ECO:0000256" key="1">
    <source>
        <dbReference type="SAM" id="MobiDB-lite"/>
    </source>
</evidence>
<name>A0AAV7T8N5_PLEWA</name>
<evidence type="ECO:0000313" key="2">
    <source>
        <dbReference type="EMBL" id="KAJ1173020.1"/>
    </source>
</evidence>
<feature type="region of interest" description="Disordered" evidence="1">
    <location>
        <begin position="1"/>
        <end position="23"/>
    </location>
</feature>
<dbReference type="Proteomes" id="UP001066276">
    <property type="component" value="Chromosome 4_1"/>
</dbReference>
<accession>A0AAV7T8N5</accession>
<dbReference type="EMBL" id="JANPWB010000007">
    <property type="protein sequence ID" value="KAJ1173020.1"/>
    <property type="molecule type" value="Genomic_DNA"/>
</dbReference>
<evidence type="ECO:0000313" key="3">
    <source>
        <dbReference type="Proteomes" id="UP001066276"/>
    </source>
</evidence>
<proteinExistence type="predicted"/>
<gene>
    <name evidence="2" type="ORF">NDU88_004862</name>
</gene>
<protein>
    <submittedName>
        <fullName evidence="2">Uncharacterized protein</fullName>
    </submittedName>
</protein>
<comment type="caution">
    <text evidence="2">The sequence shown here is derived from an EMBL/GenBank/DDBJ whole genome shotgun (WGS) entry which is preliminary data.</text>
</comment>
<dbReference type="AlphaFoldDB" id="A0AAV7T8N5"/>
<sequence length="67" mass="6899">MVGGEPVGTRSHSFKDGSAHQSSGMSWWTRLGETSGQGSWLPGPDGAKVGAYLECASKGAQRSMATA</sequence>
<organism evidence="2 3">
    <name type="scientific">Pleurodeles waltl</name>
    <name type="common">Iberian ribbed newt</name>
    <dbReference type="NCBI Taxonomy" id="8319"/>
    <lineage>
        <taxon>Eukaryota</taxon>
        <taxon>Metazoa</taxon>
        <taxon>Chordata</taxon>
        <taxon>Craniata</taxon>
        <taxon>Vertebrata</taxon>
        <taxon>Euteleostomi</taxon>
        <taxon>Amphibia</taxon>
        <taxon>Batrachia</taxon>
        <taxon>Caudata</taxon>
        <taxon>Salamandroidea</taxon>
        <taxon>Salamandridae</taxon>
        <taxon>Pleurodelinae</taxon>
        <taxon>Pleurodeles</taxon>
    </lineage>
</organism>
<keyword evidence="3" id="KW-1185">Reference proteome</keyword>
<reference evidence="2" key="1">
    <citation type="journal article" date="2022" name="bioRxiv">
        <title>Sequencing and chromosome-scale assembly of the giantPleurodeles waltlgenome.</title>
        <authorList>
            <person name="Brown T."/>
            <person name="Elewa A."/>
            <person name="Iarovenko S."/>
            <person name="Subramanian E."/>
            <person name="Araus A.J."/>
            <person name="Petzold A."/>
            <person name="Susuki M."/>
            <person name="Suzuki K.-i.T."/>
            <person name="Hayashi T."/>
            <person name="Toyoda A."/>
            <person name="Oliveira C."/>
            <person name="Osipova E."/>
            <person name="Leigh N.D."/>
            <person name="Simon A."/>
            <person name="Yun M.H."/>
        </authorList>
    </citation>
    <scope>NUCLEOTIDE SEQUENCE</scope>
    <source>
        <strain evidence="2">20211129_DDA</strain>
        <tissue evidence="2">Liver</tissue>
    </source>
</reference>